<keyword evidence="4" id="KW-1185">Reference proteome</keyword>
<feature type="transmembrane region" description="Helical" evidence="2">
    <location>
        <begin position="47"/>
        <end position="66"/>
    </location>
</feature>
<feature type="transmembrane region" description="Helical" evidence="2">
    <location>
        <begin position="16"/>
        <end position="35"/>
    </location>
</feature>
<evidence type="ECO:0000256" key="1">
    <source>
        <dbReference type="SAM" id="MobiDB-lite"/>
    </source>
</evidence>
<dbReference type="EMBL" id="RJSE01000003">
    <property type="protein sequence ID" value="RNL65451.1"/>
    <property type="molecule type" value="Genomic_DNA"/>
</dbReference>
<sequence length="121" mass="12633">MSTETPTTPTTRPLSIAHLIFGLIFGGIATLWFIGNANDADFDNQAAGLPVVLIGAGVIGLIAAVLSRRRNTRIQAATGAPVEEFAATEVSAPETDAPEAGTTEPTTPEDTLVLDERKDES</sequence>
<keyword evidence="2" id="KW-0812">Transmembrane</keyword>
<dbReference type="Proteomes" id="UP000267128">
    <property type="component" value="Unassembled WGS sequence"/>
</dbReference>
<protein>
    <submittedName>
        <fullName evidence="3">Uncharacterized protein</fullName>
    </submittedName>
</protein>
<dbReference type="RefSeq" id="WP_123226554.1">
    <property type="nucleotide sequence ID" value="NZ_RJSE01000003.1"/>
</dbReference>
<accession>A0A3N0CQ73</accession>
<evidence type="ECO:0000313" key="4">
    <source>
        <dbReference type="Proteomes" id="UP000267128"/>
    </source>
</evidence>
<name>A0A3N0CQ73_9ACTN</name>
<evidence type="ECO:0000256" key="2">
    <source>
        <dbReference type="SAM" id="Phobius"/>
    </source>
</evidence>
<gene>
    <name evidence="3" type="ORF">EFK50_05730</name>
</gene>
<keyword evidence="2" id="KW-1133">Transmembrane helix</keyword>
<organism evidence="3 4">
    <name type="scientific">Nocardioides marmoriginsengisoli</name>
    <dbReference type="NCBI Taxonomy" id="661483"/>
    <lineage>
        <taxon>Bacteria</taxon>
        <taxon>Bacillati</taxon>
        <taxon>Actinomycetota</taxon>
        <taxon>Actinomycetes</taxon>
        <taxon>Propionibacteriales</taxon>
        <taxon>Nocardioidaceae</taxon>
        <taxon>Nocardioides</taxon>
    </lineage>
</organism>
<feature type="compositionally biased region" description="Low complexity" evidence="1">
    <location>
        <begin position="92"/>
        <end position="111"/>
    </location>
</feature>
<reference evidence="3 4" key="1">
    <citation type="submission" date="2018-11" db="EMBL/GenBank/DDBJ databases">
        <authorList>
            <person name="Li F."/>
        </authorList>
    </citation>
    <scope>NUCLEOTIDE SEQUENCE [LARGE SCALE GENOMIC DNA]</scope>
    <source>
        <strain evidence="3 4">Gsoil 097</strain>
    </source>
</reference>
<dbReference type="OrthoDB" id="3830870at2"/>
<evidence type="ECO:0000313" key="3">
    <source>
        <dbReference type="EMBL" id="RNL65451.1"/>
    </source>
</evidence>
<proteinExistence type="predicted"/>
<keyword evidence="2" id="KW-0472">Membrane</keyword>
<comment type="caution">
    <text evidence="3">The sequence shown here is derived from an EMBL/GenBank/DDBJ whole genome shotgun (WGS) entry which is preliminary data.</text>
</comment>
<dbReference type="AlphaFoldDB" id="A0A3N0CQ73"/>
<feature type="region of interest" description="Disordered" evidence="1">
    <location>
        <begin position="79"/>
        <end position="121"/>
    </location>
</feature>